<dbReference type="AlphaFoldDB" id="A0A8S1UDX6"/>
<accession>A0A8S1UDX6</accession>
<gene>
    <name evidence="1" type="ORF">POCTA_138.1.T0420275</name>
</gene>
<protein>
    <submittedName>
        <fullName evidence="1">Uncharacterized protein</fullName>
    </submittedName>
</protein>
<name>A0A8S1UDX6_PAROT</name>
<sequence length="67" mass="7840">MIEKTCKRMALYICQQAKSQITFITAKYKKPNNQMIIRIDNALRVSESRLHSNRGFELVCTIYGRSE</sequence>
<organism evidence="1 2">
    <name type="scientific">Paramecium octaurelia</name>
    <dbReference type="NCBI Taxonomy" id="43137"/>
    <lineage>
        <taxon>Eukaryota</taxon>
        <taxon>Sar</taxon>
        <taxon>Alveolata</taxon>
        <taxon>Ciliophora</taxon>
        <taxon>Intramacronucleata</taxon>
        <taxon>Oligohymenophorea</taxon>
        <taxon>Peniculida</taxon>
        <taxon>Parameciidae</taxon>
        <taxon>Paramecium</taxon>
    </lineage>
</organism>
<comment type="caution">
    <text evidence="1">The sequence shown here is derived from an EMBL/GenBank/DDBJ whole genome shotgun (WGS) entry which is preliminary data.</text>
</comment>
<evidence type="ECO:0000313" key="1">
    <source>
        <dbReference type="EMBL" id="CAD8163040.1"/>
    </source>
</evidence>
<keyword evidence="2" id="KW-1185">Reference proteome</keyword>
<dbReference type="Proteomes" id="UP000683925">
    <property type="component" value="Unassembled WGS sequence"/>
</dbReference>
<proteinExistence type="predicted"/>
<evidence type="ECO:0000313" key="2">
    <source>
        <dbReference type="Proteomes" id="UP000683925"/>
    </source>
</evidence>
<dbReference type="EMBL" id="CAJJDP010000042">
    <property type="protein sequence ID" value="CAD8163040.1"/>
    <property type="molecule type" value="Genomic_DNA"/>
</dbReference>
<reference evidence="1" key="1">
    <citation type="submission" date="2021-01" db="EMBL/GenBank/DDBJ databases">
        <authorList>
            <consortium name="Genoscope - CEA"/>
            <person name="William W."/>
        </authorList>
    </citation>
    <scope>NUCLEOTIDE SEQUENCE</scope>
</reference>